<feature type="non-terminal residue" evidence="1">
    <location>
        <position position="43"/>
    </location>
</feature>
<reference evidence="1" key="1">
    <citation type="submission" date="2021-02" db="EMBL/GenBank/DDBJ databases">
        <authorList>
            <person name="Nowell W R."/>
        </authorList>
    </citation>
    <scope>NUCLEOTIDE SEQUENCE</scope>
</reference>
<protein>
    <submittedName>
        <fullName evidence="1">Uncharacterized protein</fullName>
    </submittedName>
</protein>
<organism evidence="1 2">
    <name type="scientific">Rotaria magnacalcarata</name>
    <dbReference type="NCBI Taxonomy" id="392030"/>
    <lineage>
        <taxon>Eukaryota</taxon>
        <taxon>Metazoa</taxon>
        <taxon>Spiralia</taxon>
        <taxon>Gnathifera</taxon>
        <taxon>Rotifera</taxon>
        <taxon>Eurotatoria</taxon>
        <taxon>Bdelloidea</taxon>
        <taxon>Philodinida</taxon>
        <taxon>Philodinidae</taxon>
        <taxon>Rotaria</taxon>
    </lineage>
</organism>
<keyword evidence="2" id="KW-1185">Reference proteome</keyword>
<accession>A0A821GW62</accession>
<comment type="caution">
    <text evidence="1">The sequence shown here is derived from an EMBL/GenBank/DDBJ whole genome shotgun (WGS) entry which is preliminary data.</text>
</comment>
<gene>
    <name evidence="1" type="ORF">OVN521_LOCUS47477</name>
</gene>
<dbReference type="EMBL" id="CAJOBG010093319">
    <property type="protein sequence ID" value="CAF4673216.1"/>
    <property type="molecule type" value="Genomic_DNA"/>
</dbReference>
<dbReference type="Proteomes" id="UP000663866">
    <property type="component" value="Unassembled WGS sequence"/>
</dbReference>
<evidence type="ECO:0000313" key="1">
    <source>
        <dbReference type="EMBL" id="CAF4673216.1"/>
    </source>
</evidence>
<proteinExistence type="predicted"/>
<evidence type="ECO:0000313" key="2">
    <source>
        <dbReference type="Proteomes" id="UP000663866"/>
    </source>
</evidence>
<name>A0A821GW62_9BILA</name>
<sequence>MLDDKIAATDWEATQDQLIQQVARESYLQWLCDSNQQHKDNKM</sequence>
<dbReference type="AlphaFoldDB" id="A0A821GW62"/>